<accession>A0A4R1B8G3</accession>
<keyword evidence="1" id="KW-1133">Transmembrane helix</keyword>
<dbReference type="AlphaFoldDB" id="A0A4R1B8G3"/>
<dbReference type="Proteomes" id="UP000295334">
    <property type="component" value="Unassembled WGS sequence"/>
</dbReference>
<gene>
    <name evidence="2" type="ORF">EPD60_14080</name>
</gene>
<dbReference type="RefSeq" id="WP_131450162.1">
    <property type="nucleotide sequence ID" value="NZ_SJZI01000050.1"/>
</dbReference>
<dbReference type="OrthoDB" id="2376202at2"/>
<sequence length="134" mass="15748">MLLFVLFILSIVVFMFAAFWRVFQKADQPGWAAIIPFYNLYIMLKIAGKPGWWLVLLLIPLVNYVFLIWMYNMIAKSFGKDEGFTVGMVLLGFVFWPILGFGDARYLGPYGDPAAWERYRNREGFDFEQHRIED</sequence>
<feature type="transmembrane region" description="Helical" evidence="1">
    <location>
        <begin position="83"/>
        <end position="102"/>
    </location>
</feature>
<evidence type="ECO:0000313" key="2">
    <source>
        <dbReference type="EMBL" id="TCJ12403.1"/>
    </source>
</evidence>
<protein>
    <recommendedName>
        <fullName evidence="4">Signal peptidase I</fullName>
    </recommendedName>
</protein>
<organism evidence="2 3">
    <name type="scientific">Flaviaesturariibacter flavus</name>
    <dbReference type="NCBI Taxonomy" id="2502780"/>
    <lineage>
        <taxon>Bacteria</taxon>
        <taxon>Pseudomonadati</taxon>
        <taxon>Bacteroidota</taxon>
        <taxon>Chitinophagia</taxon>
        <taxon>Chitinophagales</taxon>
        <taxon>Chitinophagaceae</taxon>
        <taxon>Flaviaestuariibacter</taxon>
    </lineage>
</organism>
<name>A0A4R1B8G3_9BACT</name>
<dbReference type="InterPro" id="IPR043739">
    <property type="entry name" value="DUF5684"/>
</dbReference>
<evidence type="ECO:0000313" key="3">
    <source>
        <dbReference type="Proteomes" id="UP000295334"/>
    </source>
</evidence>
<keyword evidence="3" id="KW-1185">Reference proteome</keyword>
<comment type="caution">
    <text evidence="2">The sequence shown here is derived from an EMBL/GenBank/DDBJ whole genome shotgun (WGS) entry which is preliminary data.</text>
</comment>
<keyword evidence="1" id="KW-0812">Transmembrane</keyword>
<evidence type="ECO:0000256" key="1">
    <source>
        <dbReference type="SAM" id="Phobius"/>
    </source>
</evidence>
<evidence type="ECO:0008006" key="4">
    <source>
        <dbReference type="Google" id="ProtNLM"/>
    </source>
</evidence>
<dbReference type="Pfam" id="PF18936">
    <property type="entry name" value="DUF5684"/>
    <property type="match status" value="1"/>
</dbReference>
<keyword evidence="1" id="KW-0472">Membrane</keyword>
<reference evidence="2 3" key="1">
    <citation type="submission" date="2019-03" db="EMBL/GenBank/DDBJ databases">
        <authorList>
            <person name="Kim M.K.M."/>
        </authorList>
    </citation>
    <scope>NUCLEOTIDE SEQUENCE [LARGE SCALE GENOMIC DNA]</scope>
    <source>
        <strain evidence="2 3">17J68-12</strain>
    </source>
</reference>
<dbReference type="EMBL" id="SJZI01000050">
    <property type="protein sequence ID" value="TCJ12403.1"/>
    <property type="molecule type" value="Genomic_DNA"/>
</dbReference>
<feature type="transmembrane region" description="Helical" evidence="1">
    <location>
        <begin position="51"/>
        <end position="71"/>
    </location>
</feature>
<proteinExistence type="predicted"/>